<comment type="function">
    <text evidence="1">May function as sodium-coupled metabolite transporter across the chloroplast envelope.</text>
</comment>
<protein>
    <recommendedName>
        <fullName evidence="10">Cation/H+ exchanger domain-containing protein</fullName>
    </recommendedName>
</protein>
<dbReference type="Proteomes" id="UP000026960">
    <property type="component" value="Chromosome 10"/>
</dbReference>
<evidence type="ECO:0000256" key="3">
    <source>
        <dbReference type="ARBA" id="ARBA00022448"/>
    </source>
</evidence>
<keyword evidence="7" id="KW-0406">Ion transport</keyword>
<dbReference type="GO" id="GO:0006813">
    <property type="term" value="P:potassium ion transport"/>
    <property type="evidence" value="ECO:0007669"/>
    <property type="project" value="UniProtKB-KW"/>
</dbReference>
<dbReference type="HOGENOM" id="CLU_204829_0_0_1"/>
<dbReference type="InterPro" id="IPR038770">
    <property type="entry name" value="Na+/solute_symporter_sf"/>
</dbReference>
<keyword evidence="5" id="KW-0809">Transit peptide</keyword>
<dbReference type="PaxDb" id="65489-OBART10G02200.1"/>
<sequence>MVSAVLKATAAVGVAGVFGMPFSDGTSIGLLLNTKGIIELVILNIARNKGIMSDQSFTVLVFVSTLNR</sequence>
<dbReference type="PANTHER" id="PTHR32468:SF86">
    <property type="entry name" value="OS11G0123600 PROTEIN"/>
    <property type="match status" value="1"/>
</dbReference>
<evidence type="ECO:0008006" key="10">
    <source>
        <dbReference type="Google" id="ProtNLM"/>
    </source>
</evidence>
<dbReference type="EnsemblPlants" id="OBART10G02200.1">
    <property type="protein sequence ID" value="OBART10G02200.1"/>
    <property type="gene ID" value="OBART10G02200"/>
</dbReference>
<keyword evidence="3" id="KW-0813">Transport</keyword>
<evidence type="ECO:0000313" key="9">
    <source>
        <dbReference type="Proteomes" id="UP000026960"/>
    </source>
</evidence>
<dbReference type="AlphaFoldDB" id="A0A0D3HB44"/>
<keyword evidence="6" id="KW-0630">Potassium</keyword>
<dbReference type="InterPro" id="IPR050794">
    <property type="entry name" value="CPA2_transporter"/>
</dbReference>
<dbReference type="GO" id="GO:0012505">
    <property type="term" value="C:endomembrane system"/>
    <property type="evidence" value="ECO:0007669"/>
    <property type="project" value="TreeGrafter"/>
</dbReference>
<dbReference type="Gene3D" id="1.20.1530.20">
    <property type="match status" value="1"/>
</dbReference>
<reference evidence="8" key="2">
    <citation type="submission" date="2015-03" db="UniProtKB">
        <authorList>
            <consortium name="EnsemblPlants"/>
        </authorList>
    </citation>
    <scope>IDENTIFICATION</scope>
</reference>
<evidence type="ECO:0000313" key="8">
    <source>
        <dbReference type="EnsemblPlants" id="OBART10G02200.1"/>
    </source>
</evidence>
<dbReference type="GO" id="GO:0009941">
    <property type="term" value="C:chloroplast envelope"/>
    <property type="evidence" value="ECO:0007669"/>
    <property type="project" value="UniProtKB-SubCell"/>
</dbReference>
<evidence type="ECO:0000256" key="5">
    <source>
        <dbReference type="ARBA" id="ARBA00022946"/>
    </source>
</evidence>
<evidence type="ECO:0000256" key="6">
    <source>
        <dbReference type="ARBA" id="ARBA00022958"/>
    </source>
</evidence>
<accession>A0A0D3HB44</accession>
<dbReference type="GO" id="GO:0016020">
    <property type="term" value="C:membrane"/>
    <property type="evidence" value="ECO:0007669"/>
    <property type="project" value="UniProtKB-SubCell"/>
</dbReference>
<comment type="subcellular location">
    <subcellularLocation>
        <location evidence="2">Plastid</location>
        <location evidence="2">Chloroplast envelope</location>
    </subcellularLocation>
</comment>
<keyword evidence="4" id="KW-0633">Potassium transport</keyword>
<dbReference type="Gramene" id="OBART10G02200.1">
    <property type="protein sequence ID" value="OBART10G02200.1"/>
    <property type="gene ID" value="OBART10G02200"/>
</dbReference>
<evidence type="ECO:0000256" key="1">
    <source>
        <dbReference type="ARBA" id="ARBA00003198"/>
    </source>
</evidence>
<dbReference type="PANTHER" id="PTHR32468">
    <property type="entry name" value="CATION/H + ANTIPORTER"/>
    <property type="match status" value="1"/>
</dbReference>
<keyword evidence="9" id="KW-1185">Reference proteome</keyword>
<organism evidence="8">
    <name type="scientific">Oryza barthii</name>
    <dbReference type="NCBI Taxonomy" id="65489"/>
    <lineage>
        <taxon>Eukaryota</taxon>
        <taxon>Viridiplantae</taxon>
        <taxon>Streptophyta</taxon>
        <taxon>Embryophyta</taxon>
        <taxon>Tracheophyta</taxon>
        <taxon>Spermatophyta</taxon>
        <taxon>Magnoliopsida</taxon>
        <taxon>Liliopsida</taxon>
        <taxon>Poales</taxon>
        <taxon>Poaceae</taxon>
        <taxon>BOP clade</taxon>
        <taxon>Oryzoideae</taxon>
        <taxon>Oryzeae</taxon>
        <taxon>Oryzinae</taxon>
        <taxon>Oryza</taxon>
    </lineage>
</organism>
<evidence type="ECO:0000256" key="4">
    <source>
        <dbReference type="ARBA" id="ARBA00022538"/>
    </source>
</evidence>
<evidence type="ECO:0000256" key="2">
    <source>
        <dbReference type="ARBA" id="ARBA00004119"/>
    </source>
</evidence>
<dbReference type="STRING" id="65489.A0A0D3HB44"/>
<dbReference type="GO" id="GO:0098662">
    <property type="term" value="P:inorganic cation transmembrane transport"/>
    <property type="evidence" value="ECO:0007669"/>
    <property type="project" value="TreeGrafter"/>
</dbReference>
<reference evidence="8" key="1">
    <citation type="journal article" date="2009" name="Rice">
        <title>De Novo Next Generation Sequencing of Plant Genomes.</title>
        <authorList>
            <person name="Rounsley S."/>
            <person name="Marri P.R."/>
            <person name="Yu Y."/>
            <person name="He R."/>
            <person name="Sisneros N."/>
            <person name="Goicoechea J.L."/>
            <person name="Lee S.J."/>
            <person name="Angelova A."/>
            <person name="Kudrna D."/>
            <person name="Luo M."/>
            <person name="Affourtit J."/>
            <person name="Desany B."/>
            <person name="Knight J."/>
            <person name="Niazi F."/>
            <person name="Egholm M."/>
            <person name="Wing R.A."/>
        </authorList>
    </citation>
    <scope>NUCLEOTIDE SEQUENCE [LARGE SCALE GENOMIC DNA]</scope>
    <source>
        <strain evidence="8">cv. IRGC 105608</strain>
    </source>
</reference>
<evidence type="ECO:0000256" key="7">
    <source>
        <dbReference type="ARBA" id="ARBA00023065"/>
    </source>
</evidence>
<dbReference type="GO" id="GO:0006885">
    <property type="term" value="P:regulation of pH"/>
    <property type="evidence" value="ECO:0007669"/>
    <property type="project" value="TreeGrafter"/>
</dbReference>
<proteinExistence type="predicted"/>
<name>A0A0D3HB44_9ORYZ</name>